<proteinExistence type="predicted"/>
<name>A0A9D4HSB4_DREPO</name>
<evidence type="ECO:0000256" key="1">
    <source>
        <dbReference type="SAM" id="MobiDB-lite"/>
    </source>
</evidence>
<evidence type="ECO:0000313" key="2">
    <source>
        <dbReference type="EMBL" id="KAH3729250.1"/>
    </source>
</evidence>
<feature type="compositionally biased region" description="Basic and acidic residues" evidence="1">
    <location>
        <begin position="289"/>
        <end position="304"/>
    </location>
</feature>
<reference evidence="2" key="2">
    <citation type="submission" date="2020-11" db="EMBL/GenBank/DDBJ databases">
        <authorList>
            <person name="McCartney M.A."/>
            <person name="Auch B."/>
            <person name="Kono T."/>
            <person name="Mallez S."/>
            <person name="Becker A."/>
            <person name="Gohl D.M."/>
            <person name="Silverstein K.A.T."/>
            <person name="Koren S."/>
            <person name="Bechman K.B."/>
            <person name="Herman A."/>
            <person name="Abrahante J.E."/>
            <person name="Garbe J."/>
        </authorList>
    </citation>
    <scope>NUCLEOTIDE SEQUENCE</scope>
    <source>
        <strain evidence="2">Duluth1</strain>
        <tissue evidence="2">Whole animal</tissue>
    </source>
</reference>
<protein>
    <submittedName>
        <fullName evidence="2">Uncharacterized protein</fullName>
    </submittedName>
</protein>
<reference evidence="2" key="1">
    <citation type="journal article" date="2019" name="bioRxiv">
        <title>The Genome of the Zebra Mussel, Dreissena polymorpha: A Resource for Invasive Species Research.</title>
        <authorList>
            <person name="McCartney M.A."/>
            <person name="Auch B."/>
            <person name="Kono T."/>
            <person name="Mallez S."/>
            <person name="Zhang Y."/>
            <person name="Obille A."/>
            <person name="Becker A."/>
            <person name="Abrahante J.E."/>
            <person name="Garbe J."/>
            <person name="Badalamenti J.P."/>
            <person name="Herman A."/>
            <person name="Mangelson H."/>
            <person name="Liachko I."/>
            <person name="Sullivan S."/>
            <person name="Sone E.D."/>
            <person name="Koren S."/>
            <person name="Silverstein K.A.T."/>
            <person name="Beckman K.B."/>
            <person name="Gohl D.M."/>
        </authorList>
    </citation>
    <scope>NUCLEOTIDE SEQUENCE</scope>
    <source>
        <strain evidence="2">Duluth1</strain>
        <tissue evidence="2">Whole animal</tissue>
    </source>
</reference>
<feature type="region of interest" description="Disordered" evidence="1">
    <location>
        <begin position="190"/>
        <end position="235"/>
    </location>
</feature>
<feature type="region of interest" description="Disordered" evidence="1">
    <location>
        <begin position="19"/>
        <end position="49"/>
    </location>
</feature>
<feature type="region of interest" description="Disordered" evidence="1">
    <location>
        <begin position="258"/>
        <end position="304"/>
    </location>
</feature>
<evidence type="ECO:0000313" key="3">
    <source>
        <dbReference type="Proteomes" id="UP000828390"/>
    </source>
</evidence>
<dbReference type="Proteomes" id="UP000828390">
    <property type="component" value="Unassembled WGS sequence"/>
</dbReference>
<gene>
    <name evidence="2" type="ORF">DPMN_055217</name>
</gene>
<organism evidence="2 3">
    <name type="scientific">Dreissena polymorpha</name>
    <name type="common">Zebra mussel</name>
    <name type="synonym">Mytilus polymorpha</name>
    <dbReference type="NCBI Taxonomy" id="45954"/>
    <lineage>
        <taxon>Eukaryota</taxon>
        <taxon>Metazoa</taxon>
        <taxon>Spiralia</taxon>
        <taxon>Lophotrochozoa</taxon>
        <taxon>Mollusca</taxon>
        <taxon>Bivalvia</taxon>
        <taxon>Autobranchia</taxon>
        <taxon>Heteroconchia</taxon>
        <taxon>Euheterodonta</taxon>
        <taxon>Imparidentia</taxon>
        <taxon>Neoheterodontei</taxon>
        <taxon>Myida</taxon>
        <taxon>Dreissenoidea</taxon>
        <taxon>Dreissenidae</taxon>
        <taxon>Dreissena</taxon>
    </lineage>
</organism>
<comment type="caution">
    <text evidence="2">The sequence shown here is derived from an EMBL/GenBank/DDBJ whole genome shotgun (WGS) entry which is preliminary data.</text>
</comment>
<sequence>MLSRGRILVSLAQKKIQTSSGHQHLTIQGSSISSENNEPSTSFTDHDGNSVLLHDHDKHTIDTPLPFNHEQVSSNETAMDVDINNESMTNIANAIMESDSVLDTEYSFIATKLDINSNNKSMLSFQDTQLFDNYDTSEEFEDDVNPVQKIDDHEVHFIRDITSSDQLSETMSSNESVSILKAEKGTMIEQTQLNKTARDENIDSESENESSDDLDLTKDKDYQPESDCDTDTDNGHIVINVDDRATILQNEVDHEELVDNEQAVKRKRGNKRSEAKKQRMKGESYTGLTKDESGQCKLPVEKSG</sequence>
<dbReference type="AlphaFoldDB" id="A0A9D4HSB4"/>
<feature type="compositionally biased region" description="Polar residues" evidence="1">
    <location>
        <begin position="19"/>
        <end position="43"/>
    </location>
</feature>
<dbReference type="EMBL" id="JAIWYP010000012">
    <property type="protein sequence ID" value="KAH3729250.1"/>
    <property type="molecule type" value="Genomic_DNA"/>
</dbReference>
<feature type="compositionally biased region" description="Acidic residues" evidence="1">
    <location>
        <begin position="202"/>
        <end position="214"/>
    </location>
</feature>
<accession>A0A9D4HSB4</accession>
<feature type="compositionally biased region" description="Basic and acidic residues" evidence="1">
    <location>
        <begin position="271"/>
        <end position="282"/>
    </location>
</feature>
<keyword evidence="3" id="KW-1185">Reference proteome</keyword>